<dbReference type="Gene3D" id="3.90.1150.10">
    <property type="entry name" value="Aspartate Aminotransferase, domain 1"/>
    <property type="match status" value="1"/>
</dbReference>
<evidence type="ECO:0000256" key="1">
    <source>
        <dbReference type="ARBA" id="ARBA00001933"/>
    </source>
</evidence>
<gene>
    <name evidence="3" type="ORF">GHK86_08495</name>
</gene>
<dbReference type="InterPro" id="IPR015422">
    <property type="entry name" value="PyrdxlP-dep_Trfase_small"/>
</dbReference>
<name>A0ABW9QSF5_9ACTN</name>
<dbReference type="GO" id="GO:0008483">
    <property type="term" value="F:transaminase activity"/>
    <property type="evidence" value="ECO:0007669"/>
    <property type="project" value="UniProtKB-KW"/>
</dbReference>
<dbReference type="PANTHER" id="PTHR30244">
    <property type="entry name" value="TRANSAMINASE"/>
    <property type="match status" value="1"/>
</dbReference>
<dbReference type="Pfam" id="PF01041">
    <property type="entry name" value="DegT_DnrJ_EryC1"/>
    <property type="match status" value="1"/>
</dbReference>
<comment type="cofactor">
    <cofactor evidence="1">
        <name>pyridoxal 5'-phosphate</name>
        <dbReference type="ChEBI" id="CHEBI:597326"/>
    </cofactor>
</comment>
<organism evidence="3 4">
    <name type="scientific">Acidiferrimicrobium australe</name>
    <dbReference type="NCBI Taxonomy" id="2664430"/>
    <lineage>
        <taxon>Bacteria</taxon>
        <taxon>Bacillati</taxon>
        <taxon>Actinomycetota</taxon>
        <taxon>Acidimicrobiia</taxon>
        <taxon>Acidimicrobiales</taxon>
        <taxon>Acidimicrobiaceae</taxon>
        <taxon>Acidiferrimicrobium</taxon>
    </lineage>
</organism>
<keyword evidence="2" id="KW-0663">Pyridoxal phosphate</keyword>
<evidence type="ECO:0000313" key="3">
    <source>
        <dbReference type="EMBL" id="MST32759.1"/>
    </source>
</evidence>
<keyword evidence="4" id="KW-1185">Reference proteome</keyword>
<dbReference type="InterPro" id="IPR015421">
    <property type="entry name" value="PyrdxlP-dep_Trfase_major"/>
</dbReference>
<evidence type="ECO:0000313" key="4">
    <source>
        <dbReference type="Proteomes" id="UP000437736"/>
    </source>
</evidence>
<comment type="similarity">
    <text evidence="2">Belongs to the DegT/DnrJ/EryC1 family.</text>
</comment>
<dbReference type="Proteomes" id="UP000437736">
    <property type="component" value="Unassembled WGS sequence"/>
</dbReference>
<dbReference type="SUPFAM" id="SSF53383">
    <property type="entry name" value="PLP-dependent transferases"/>
    <property type="match status" value="1"/>
</dbReference>
<protein>
    <submittedName>
        <fullName evidence="3">Aminotransferase class I/II-fold pyridoxal phosphate-dependent enzyme</fullName>
    </submittedName>
</protein>
<dbReference type="PANTHER" id="PTHR30244:SF34">
    <property type="entry name" value="DTDP-4-AMINO-4,6-DIDEOXYGALACTOSE TRANSAMINASE"/>
    <property type="match status" value="1"/>
</dbReference>
<comment type="caution">
    <text evidence="3">The sequence shown here is derived from an EMBL/GenBank/DDBJ whole genome shotgun (WGS) entry which is preliminary data.</text>
</comment>
<reference evidence="3 4" key="1">
    <citation type="submission" date="2019-11" db="EMBL/GenBank/DDBJ databases">
        <title>Acidiferrimicrobium australis gen. nov., sp. nov., an acidophilic and obligately heterotrophic, member of the Actinobacteria that catalyses dissimilatory oxido- reduction of iron isolated from metal-rich acidic water in Chile.</title>
        <authorList>
            <person name="Gonzalez D."/>
            <person name="Huber K."/>
            <person name="Hedrich S."/>
            <person name="Rojas-Villalobos C."/>
            <person name="Quatrini R."/>
            <person name="Dinamarca M.A."/>
            <person name="Schwarz A."/>
            <person name="Canales C."/>
            <person name="Nancucheo I."/>
        </authorList>
    </citation>
    <scope>NUCLEOTIDE SEQUENCE [LARGE SCALE GENOMIC DNA]</scope>
    <source>
        <strain evidence="3 4">USS-CCA1</strain>
    </source>
</reference>
<dbReference type="Gene3D" id="3.40.640.10">
    <property type="entry name" value="Type I PLP-dependent aspartate aminotransferase-like (Major domain)"/>
    <property type="match status" value="1"/>
</dbReference>
<keyword evidence="3" id="KW-0808">Transferase</keyword>
<dbReference type="CDD" id="cd00616">
    <property type="entry name" value="AHBA_syn"/>
    <property type="match status" value="1"/>
</dbReference>
<dbReference type="InterPro" id="IPR000653">
    <property type="entry name" value="DegT/StrS_aminotransferase"/>
</dbReference>
<keyword evidence="3" id="KW-0032">Aminotransferase</keyword>
<dbReference type="InterPro" id="IPR015424">
    <property type="entry name" value="PyrdxlP-dep_Trfase"/>
</dbReference>
<dbReference type="PIRSF" id="PIRSF000390">
    <property type="entry name" value="PLP_StrS"/>
    <property type="match status" value="1"/>
</dbReference>
<accession>A0ABW9QSF5</accession>
<dbReference type="EMBL" id="WJHE01000381">
    <property type="protein sequence ID" value="MST32759.1"/>
    <property type="molecule type" value="Genomic_DNA"/>
</dbReference>
<sequence length="378" mass="40686">MSRILLSPPHMGDIERQMLLDAFDSNWIAPVGPDIDAFEREFAEVVGVPHAAALSSGTAGLHLALRLLGVGPGDEVIVPTLTFIATAAAVTYVGAKPVLLDSELATWNLDPDLLAEELAAAAKRGKLPAAVIAVDLYGQCADYDRIVPLCEEYGVPLIEDAAEALGATYRGRPAGSFGRIGVFSFNGNKIITTSGGGMLVSRDGDLVARARNLASQARMPVVHYQHEEIGYNYRLSNLLAALGRAQLRSLPDRVRRKREIFAFYRGALADVPGIDFMPIDPAGEPTCWLTCILVDPDEHGMDREKLRLHLDDEGIESRPVWKPLHRQPALADARCEAAPVAEHLFARGLCLPSGSSMTPADLGRVVGAIGAVPKWKTC</sequence>
<evidence type="ECO:0000256" key="2">
    <source>
        <dbReference type="RuleBase" id="RU004508"/>
    </source>
</evidence>
<proteinExistence type="inferred from homology"/>